<dbReference type="OrthoDB" id="3156934at2759"/>
<name>A0A067QML0_9AGAM</name>
<feature type="domain" description="F-box" evidence="1">
    <location>
        <begin position="138"/>
        <end position="197"/>
    </location>
</feature>
<dbReference type="InterPro" id="IPR001810">
    <property type="entry name" value="F-box_dom"/>
</dbReference>
<evidence type="ECO:0000259" key="1">
    <source>
        <dbReference type="Pfam" id="PF12937"/>
    </source>
</evidence>
<dbReference type="EMBL" id="KL197709">
    <property type="protein sequence ID" value="KDQ64767.1"/>
    <property type="molecule type" value="Genomic_DNA"/>
</dbReference>
<keyword evidence="3" id="KW-1185">Reference proteome</keyword>
<evidence type="ECO:0000313" key="2">
    <source>
        <dbReference type="EMBL" id="KDQ64767.1"/>
    </source>
</evidence>
<accession>A0A067QML0</accession>
<dbReference type="STRING" id="933084.A0A067QML0"/>
<evidence type="ECO:0000313" key="3">
    <source>
        <dbReference type="Proteomes" id="UP000027265"/>
    </source>
</evidence>
<organism evidence="2 3">
    <name type="scientific">Jaapia argillacea MUCL 33604</name>
    <dbReference type="NCBI Taxonomy" id="933084"/>
    <lineage>
        <taxon>Eukaryota</taxon>
        <taxon>Fungi</taxon>
        <taxon>Dikarya</taxon>
        <taxon>Basidiomycota</taxon>
        <taxon>Agaricomycotina</taxon>
        <taxon>Agaricomycetes</taxon>
        <taxon>Agaricomycetidae</taxon>
        <taxon>Jaapiales</taxon>
        <taxon>Jaapiaceae</taxon>
        <taxon>Jaapia</taxon>
    </lineage>
</organism>
<proteinExistence type="predicted"/>
<dbReference type="SUPFAM" id="SSF81383">
    <property type="entry name" value="F-box domain"/>
    <property type="match status" value="2"/>
</dbReference>
<reference evidence="3" key="1">
    <citation type="journal article" date="2014" name="Proc. Natl. Acad. Sci. U.S.A.">
        <title>Extensive sampling of basidiomycete genomes demonstrates inadequacy of the white-rot/brown-rot paradigm for wood decay fungi.</title>
        <authorList>
            <person name="Riley R."/>
            <person name="Salamov A.A."/>
            <person name="Brown D.W."/>
            <person name="Nagy L.G."/>
            <person name="Floudas D."/>
            <person name="Held B.W."/>
            <person name="Levasseur A."/>
            <person name="Lombard V."/>
            <person name="Morin E."/>
            <person name="Otillar R."/>
            <person name="Lindquist E.A."/>
            <person name="Sun H."/>
            <person name="LaButti K.M."/>
            <person name="Schmutz J."/>
            <person name="Jabbour D."/>
            <person name="Luo H."/>
            <person name="Baker S.E."/>
            <person name="Pisabarro A.G."/>
            <person name="Walton J.D."/>
            <person name="Blanchette R.A."/>
            <person name="Henrissat B."/>
            <person name="Martin F."/>
            <person name="Cullen D."/>
            <person name="Hibbett D.S."/>
            <person name="Grigoriev I.V."/>
        </authorList>
    </citation>
    <scope>NUCLEOTIDE SEQUENCE [LARGE SCALE GENOMIC DNA]</scope>
    <source>
        <strain evidence="3">MUCL 33604</strain>
    </source>
</reference>
<gene>
    <name evidence="2" type="ORF">JAAARDRAFT_237611</name>
</gene>
<protein>
    <recommendedName>
        <fullName evidence="1">F-box domain-containing protein</fullName>
    </recommendedName>
</protein>
<sequence length="399" mass="46227">MSDIDEEIRSSLERLRALRENRNELVPISRLPLDIFLVIFSFCGVDASASKARSATLWRTPAAVCRRWREIALSYRSLWPADTRELVFQRFAKSRTLSPANPPSLPLVLNFPEVNKQIKKQVQHIRRLRAARYREAPISRLPPSLLCKIFTLCSNIPFEDRGERLSWEHRSLYWLTRVCHRWRQVAYGHPLLWNRIVTWDPPWIKKILTRSRDLNHALIIDWTEDFPGSCHLPLVLQEVSRVQSVTLRGSGSTLTRMFETLQSRQATELESLTLMDHRPRFHTIEDPPPSKPLGIFRLATPKLRTLSVSGFNIAWDSSLLRSSTLVNLALHRSTFGYPPTLTQLLDILDRTPRLETLTLGDLLPSKPYGVTYHQERWVRNMPHLKKIVLYSSCDSSVSK</sequence>
<dbReference type="AlphaFoldDB" id="A0A067QML0"/>
<dbReference type="Proteomes" id="UP000027265">
    <property type="component" value="Unassembled WGS sequence"/>
</dbReference>
<dbReference type="Gene3D" id="1.20.1280.50">
    <property type="match status" value="2"/>
</dbReference>
<dbReference type="InterPro" id="IPR036047">
    <property type="entry name" value="F-box-like_dom_sf"/>
</dbReference>
<dbReference type="Pfam" id="PF12937">
    <property type="entry name" value="F-box-like"/>
    <property type="match status" value="1"/>
</dbReference>
<dbReference type="InParanoid" id="A0A067QML0"/>
<dbReference type="HOGENOM" id="CLU_690907_0_0_1"/>